<reference evidence="2" key="1">
    <citation type="submission" date="2018-04" db="EMBL/GenBank/DDBJ databases">
        <title>Genomes of Endosymbiotic and Endophytic Bradyrhizobium Publication status.</title>
        <authorList>
            <person name="Guha S."/>
            <person name="Jorrin B."/>
            <person name="Sarkar M."/>
            <person name="Poole P.S."/>
            <person name="DasGupta M."/>
        </authorList>
    </citation>
    <scope>NUCLEOTIDE SEQUENCE</scope>
    <source>
        <strain evidence="2">WBOS16</strain>
    </source>
</reference>
<dbReference type="AlphaFoldDB" id="A0AAE9N9P4"/>
<evidence type="ECO:0000313" key="3">
    <source>
        <dbReference type="Proteomes" id="UP001058872"/>
    </source>
</evidence>
<dbReference type="Gene3D" id="1.10.10.10">
    <property type="entry name" value="Winged helix-like DNA-binding domain superfamily/Winged helix DNA-binding domain"/>
    <property type="match status" value="1"/>
</dbReference>
<proteinExistence type="predicted"/>
<dbReference type="RefSeq" id="WP_257179174.1">
    <property type="nucleotide sequence ID" value="NZ_CP028989.1"/>
</dbReference>
<dbReference type="InterPro" id="IPR036388">
    <property type="entry name" value="WH-like_DNA-bd_sf"/>
</dbReference>
<dbReference type="SUPFAM" id="SSF46785">
    <property type="entry name" value="Winged helix' DNA-binding domain"/>
    <property type="match status" value="1"/>
</dbReference>
<sequence length="158" mass="18141">MKKAAKRKSDTAKAEAPKRPRRSPEDKWTKNLIGLGFCTVPSIMIWAQGRLGLSAEQFTILMHLADFWWDAGEPPFPTKQLLATRIGMGARQVQRHLTTLEDGGFIRRIERFRGPKNQLANGYEMRGLVRKLTILEPEFRKMIESKKVRRRKIEAPAA</sequence>
<dbReference type="InterPro" id="IPR036390">
    <property type="entry name" value="WH_DNA-bd_sf"/>
</dbReference>
<dbReference type="EMBL" id="CP028989">
    <property type="protein sequence ID" value="UUO64809.1"/>
    <property type="molecule type" value="Genomic_DNA"/>
</dbReference>
<dbReference type="Proteomes" id="UP001058872">
    <property type="component" value="Chromosome"/>
</dbReference>
<protein>
    <submittedName>
        <fullName evidence="2">Helix-turn-helix domain-containing protein</fullName>
    </submittedName>
</protein>
<evidence type="ECO:0000313" key="2">
    <source>
        <dbReference type="EMBL" id="UUO64809.1"/>
    </source>
</evidence>
<feature type="compositionally biased region" description="Basic and acidic residues" evidence="1">
    <location>
        <begin position="7"/>
        <end position="26"/>
    </location>
</feature>
<feature type="region of interest" description="Disordered" evidence="1">
    <location>
        <begin position="1"/>
        <end position="26"/>
    </location>
</feature>
<name>A0AAE9N9P4_9BRAD</name>
<gene>
    <name evidence="2" type="ORF">DCM83_06010</name>
</gene>
<organism evidence="2 3">
    <name type="scientific">Bradyrhizobium betae</name>
    <dbReference type="NCBI Taxonomy" id="244734"/>
    <lineage>
        <taxon>Bacteria</taxon>
        <taxon>Pseudomonadati</taxon>
        <taxon>Pseudomonadota</taxon>
        <taxon>Alphaproteobacteria</taxon>
        <taxon>Hyphomicrobiales</taxon>
        <taxon>Nitrobacteraceae</taxon>
        <taxon>Bradyrhizobium</taxon>
    </lineage>
</organism>
<accession>A0AAE9N9P4</accession>
<evidence type="ECO:0000256" key="1">
    <source>
        <dbReference type="SAM" id="MobiDB-lite"/>
    </source>
</evidence>
<dbReference type="Pfam" id="PF13730">
    <property type="entry name" value="HTH_36"/>
    <property type="match status" value="1"/>
</dbReference>